<reference evidence="1" key="1">
    <citation type="submission" date="2021-06" db="EMBL/GenBank/DDBJ databases">
        <authorList>
            <person name="Kallberg Y."/>
            <person name="Tangrot J."/>
            <person name="Rosling A."/>
        </authorList>
    </citation>
    <scope>NUCLEOTIDE SEQUENCE</scope>
    <source>
        <strain evidence="1">BR232B</strain>
    </source>
</reference>
<dbReference type="Proteomes" id="UP000789739">
    <property type="component" value="Unassembled WGS sequence"/>
</dbReference>
<accession>A0A9N9BJL5</accession>
<keyword evidence="2" id="KW-1185">Reference proteome</keyword>
<name>A0A9N9BJL5_9GLOM</name>
<dbReference type="Pfam" id="PF25212">
    <property type="entry name" value="HVO_A0114"/>
    <property type="match status" value="1"/>
</dbReference>
<dbReference type="AlphaFoldDB" id="A0A9N9BJL5"/>
<dbReference type="SUPFAM" id="SSF46785">
    <property type="entry name" value="Winged helix' DNA-binding domain"/>
    <property type="match status" value="1"/>
</dbReference>
<evidence type="ECO:0000313" key="1">
    <source>
        <dbReference type="EMBL" id="CAG8568045.1"/>
    </source>
</evidence>
<dbReference type="OrthoDB" id="2472360at2759"/>
<sequence>MTAKNRIDMMIITKSFSPDIEALLHGVTKERLELFSVLVEKRPDDLKQLADYLSRDYQSVYQDAKILAKWGIIQLEGENEKIKLQTPYKKIVLEFPAHYTQVSPVAKSKTSPQLSL</sequence>
<dbReference type="EMBL" id="CAJVPI010000743">
    <property type="protein sequence ID" value="CAG8568045.1"/>
    <property type="molecule type" value="Genomic_DNA"/>
</dbReference>
<proteinExistence type="predicted"/>
<gene>
    <name evidence="1" type="ORF">PBRASI_LOCUS5949</name>
</gene>
<evidence type="ECO:0000313" key="2">
    <source>
        <dbReference type="Proteomes" id="UP000789739"/>
    </source>
</evidence>
<dbReference type="InterPro" id="IPR036390">
    <property type="entry name" value="WH_DNA-bd_sf"/>
</dbReference>
<organism evidence="1 2">
    <name type="scientific">Paraglomus brasilianum</name>
    <dbReference type="NCBI Taxonomy" id="144538"/>
    <lineage>
        <taxon>Eukaryota</taxon>
        <taxon>Fungi</taxon>
        <taxon>Fungi incertae sedis</taxon>
        <taxon>Mucoromycota</taxon>
        <taxon>Glomeromycotina</taxon>
        <taxon>Glomeromycetes</taxon>
        <taxon>Paraglomerales</taxon>
        <taxon>Paraglomeraceae</taxon>
        <taxon>Paraglomus</taxon>
    </lineage>
</organism>
<comment type="caution">
    <text evidence="1">The sequence shown here is derived from an EMBL/GenBank/DDBJ whole genome shotgun (WGS) entry which is preliminary data.</text>
</comment>
<protein>
    <submittedName>
        <fullName evidence="1">9827_t:CDS:1</fullName>
    </submittedName>
</protein>